<dbReference type="EMBL" id="ML119132">
    <property type="protein sequence ID" value="RPB11909.1"/>
    <property type="molecule type" value="Genomic_DNA"/>
</dbReference>
<keyword evidence="3" id="KW-1185">Reference proteome</keyword>
<evidence type="ECO:0000313" key="3">
    <source>
        <dbReference type="Proteomes" id="UP000277580"/>
    </source>
</evidence>
<evidence type="ECO:0000313" key="2">
    <source>
        <dbReference type="EMBL" id="RPB11909.1"/>
    </source>
</evidence>
<dbReference type="AlphaFoldDB" id="A0A3N4KR52"/>
<reference evidence="2 3" key="1">
    <citation type="journal article" date="2018" name="Nat. Ecol. Evol.">
        <title>Pezizomycetes genomes reveal the molecular basis of ectomycorrhizal truffle lifestyle.</title>
        <authorList>
            <person name="Murat C."/>
            <person name="Payen T."/>
            <person name="Noel B."/>
            <person name="Kuo A."/>
            <person name="Morin E."/>
            <person name="Chen J."/>
            <person name="Kohler A."/>
            <person name="Krizsan K."/>
            <person name="Balestrini R."/>
            <person name="Da Silva C."/>
            <person name="Montanini B."/>
            <person name="Hainaut M."/>
            <person name="Levati E."/>
            <person name="Barry K.W."/>
            <person name="Belfiori B."/>
            <person name="Cichocki N."/>
            <person name="Clum A."/>
            <person name="Dockter R.B."/>
            <person name="Fauchery L."/>
            <person name="Guy J."/>
            <person name="Iotti M."/>
            <person name="Le Tacon F."/>
            <person name="Lindquist E.A."/>
            <person name="Lipzen A."/>
            <person name="Malagnac F."/>
            <person name="Mello A."/>
            <person name="Molinier V."/>
            <person name="Miyauchi S."/>
            <person name="Poulain J."/>
            <person name="Riccioni C."/>
            <person name="Rubini A."/>
            <person name="Sitrit Y."/>
            <person name="Splivallo R."/>
            <person name="Traeger S."/>
            <person name="Wang M."/>
            <person name="Zifcakova L."/>
            <person name="Wipf D."/>
            <person name="Zambonelli A."/>
            <person name="Paolocci F."/>
            <person name="Nowrousian M."/>
            <person name="Ottonello S."/>
            <person name="Baldrian P."/>
            <person name="Spatafora J.W."/>
            <person name="Henrissat B."/>
            <person name="Nagy L.G."/>
            <person name="Aury J.M."/>
            <person name="Wincker P."/>
            <person name="Grigoriev I.V."/>
            <person name="Bonfante P."/>
            <person name="Martin F.M."/>
        </authorList>
    </citation>
    <scope>NUCLEOTIDE SEQUENCE [LARGE SCALE GENOMIC DNA]</scope>
    <source>
        <strain evidence="2 3">CCBAS932</strain>
    </source>
</reference>
<sequence length="226" mass="24911">MPTTTITTLSTMSTPRPHPQHQTIPLLPVSLALTALALHLHAYYPLLLHAVLIAFYTTKLAAHYAVANGALTIVDNIVDDIVRIHGAAARERWETIMGIVQLGARVGLLLWGVVRVVWGVLDWIFRGYYIMEEPAVALSVQEVEEGEDDEEEEEELVFRLSGSGGRFEGEVQVVGMGEEERVEGRFGPAGFASVSPSSRTTLVVYDPAMAHTVEWRYSSSQLQKLA</sequence>
<evidence type="ECO:0000256" key="1">
    <source>
        <dbReference type="SAM" id="MobiDB-lite"/>
    </source>
</evidence>
<feature type="region of interest" description="Disordered" evidence="1">
    <location>
        <begin position="1"/>
        <end position="20"/>
    </location>
</feature>
<dbReference type="OrthoDB" id="5418343at2759"/>
<proteinExistence type="predicted"/>
<feature type="compositionally biased region" description="Low complexity" evidence="1">
    <location>
        <begin position="1"/>
        <end position="15"/>
    </location>
</feature>
<organism evidence="2 3">
    <name type="scientific">Morchella conica CCBAS932</name>
    <dbReference type="NCBI Taxonomy" id="1392247"/>
    <lineage>
        <taxon>Eukaryota</taxon>
        <taxon>Fungi</taxon>
        <taxon>Dikarya</taxon>
        <taxon>Ascomycota</taxon>
        <taxon>Pezizomycotina</taxon>
        <taxon>Pezizomycetes</taxon>
        <taxon>Pezizales</taxon>
        <taxon>Morchellaceae</taxon>
        <taxon>Morchella</taxon>
    </lineage>
</organism>
<dbReference type="Proteomes" id="UP000277580">
    <property type="component" value="Unassembled WGS sequence"/>
</dbReference>
<gene>
    <name evidence="2" type="ORF">P167DRAFT_574829</name>
</gene>
<name>A0A3N4KR52_9PEZI</name>
<protein>
    <submittedName>
        <fullName evidence="2">Uncharacterized protein</fullName>
    </submittedName>
</protein>
<accession>A0A3N4KR52</accession>
<dbReference type="InParanoid" id="A0A3N4KR52"/>